<feature type="transmembrane region" description="Helical" evidence="8">
    <location>
        <begin position="115"/>
        <end position="134"/>
    </location>
</feature>
<feature type="transmembrane region" description="Helical" evidence="8">
    <location>
        <begin position="66"/>
        <end position="95"/>
    </location>
</feature>
<proteinExistence type="predicted"/>
<name>A0A0P1G6I1_9RHOB</name>
<reference evidence="10 12" key="1">
    <citation type="submission" date="2015-09" db="EMBL/GenBank/DDBJ databases">
        <authorList>
            <consortium name="Swine Surveillance"/>
        </authorList>
    </citation>
    <scope>NUCLEOTIDE SEQUENCE [LARGE SCALE GENOMIC DNA]</scope>
    <source>
        <strain evidence="10 12">5120</strain>
    </source>
</reference>
<dbReference type="GO" id="GO:0005886">
    <property type="term" value="C:plasma membrane"/>
    <property type="evidence" value="ECO:0007669"/>
    <property type="project" value="UniProtKB-SubCell"/>
</dbReference>
<feature type="transmembrane region" description="Helical" evidence="8">
    <location>
        <begin position="154"/>
        <end position="175"/>
    </location>
</feature>
<accession>A0A0P1G6I1</accession>
<dbReference type="OrthoDB" id="9806302at2"/>
<organism evidence="10 12">
    <name type="scientific">Thalassovita autumnalis</name>
    <dbReference type="NCBI Taxonomy" id="2072972"/>
    <lineage>
        <taxon>Bacteria</taxon>
        <taxon>Pseudomonadati</taxon>
        <taxon>Pseudomonadota</taxon>
        <taxon>Alphaproteobacteria</taxon>
        <taxon>Rhodobacterales</taxon>
        <taxon>Roseobacteraceae</taxon>
        <taxon>Thalassovita</taxon>
    </lineage>
</organism>
<dbReference type="GO" id="GO:0042910">
    <property type="term" value="F:xenobiotic transmembrane transporter activity"/>
    <property type="evidence" value="ECO:0007669"/>
    <property type="project" value="InterPro"/>
</dbReference>
<dbReference type="PIRSF" id="PIRSF006603">
    <property type="entry name" value="DinF"/>
    <property type="match status" value="1"/>
</dbReference>
<evidence type="ECO:0000313" key="10">
    <source>
        <dbReference type="EMBL" id="CUH70836.1"/>
    </source>
</evidence>
<feature type="transmembrane region" description="Helical" evidence="8">
    <location>
        <begin position="337"/>
        <end position="363"/>
    </location>
</feature>
<evidence type="ECO:0000256" key="4">
    <source>
        <dbReference type="ARBA" id="ARBA00022692"/>
    </source>
</evidence>
<dbReference type="Proteomes" id="UP000051887">
    <property type="component" value="Unassembled WGS sequence"/>
</dbReference>
<dbReference type="Pfam" id="PF01554">
    <property type="entry name" value="MatE"/>
    <property type="match status" value="2"/>
</dbReference>
<keyword evidence="4 8" id="KW-0812">Transmembrane</keyword>
<evidence type="ECO:0000256" key="3">
    <source>
        <dbReference type="ARBA" id="ARBA00022475"/>
    </source>
</evidence>
<dbReference type="Proteomes" id="UP000051086">
    <property type="component" value="Unassembled WGS sequence"/>
</dbReference>
<keyword evidence="3" id="KW-1003">Cell membrane</keyword>
<evidence type="ECO:0000313" key="9">
    <source>
        <dbReference type="EMBL" id="CUH67980.1"/>
    </source>
</evidence>
<feature type="transmembrane region" description="Helical" evidence="8">
    <location>
        <begin position="254"/>
        <end position="276"/>
    </location>
</feature>
<dbReference type="EMBL" id="CYSC01000015">
    <property type="protein sequence ID" value="CUH70836.1"/>
    <property type="molecule type" value="Genomic_DNA"/>
</dbReference>
<evidence type="ECO:0000256" key="1">
    <source>
        <dbReference type="ARBA" id="ARBA00004429"/>
    </source>
</evidence>
<feature type="transmembrane region" description="Helical" evidence="8">
    <location>
        <begin position="187"/>
        <end position="208"/>
    </location>
</feature>
<feature type="region of interest" description="Disordered" evidence="7">
    <location>
        <begin position="1"/>
        <end position="21"/>
    </location>
</feature>
<evidence type="ECO:0000313" key="11">
    <source>
        <dbReference type="Proteomes" id="UP000051086"/>
    </source>
</evidence>
<dbReference type="PANTHER" id="PTHR43549">
    <property type="entry name" value="MULTIDRUG RESISTANCE PROTEIN YPNP-RELATED"/>
    <property type="match status" value="1"/>
</dbReference>
<dbReference type="GO" id="GO:0015297">
    <property type="term" value="F:antiporter activity"/>
    <property type="evidence" value="ECO:0007669"/>
    <property type="project" value="InterPro"/>
</dbReference>
<feature type="transmembrane region" description="Helical" evidence="8">
    <location>
        <begin position="34"/>
        <end position="60"/>
    </location>
</feature>
<evidence type="ECO:0000256" key="5">
    <source>
        <dbReference type="ARBA" id="ARBA00022989"/>
    </source>
</evidence>
<keyword evidence="5 8" id="KW-1133">Transmembrane helix</keyword>
<reference evidence="9 11" key="2">
    <citation type="submission" date="2015-09" db="EMBL/GenBank/DDBJ databases">
        <authorList>
            <person name="Rodrigo-Torres L."/>
            <person name="Arahal D.R."/>
        </authorList>
    </citation>
    <scope>NUCLEOTIDE SEQUENCE [LARGE SCALE GENOMIC DNA]</scope>
    <source>
        <strain evidence="9 11">CECT 5118</strain>
    </source>
</reference>
<keyword evidence="6 8" id="KW-0472">Membrane</keyword>
<dbReference type="PANTHER" id="PTHR43549:SF3">
    <property type="entry name" value="MULTIDRUG RESISTANCE PROTEIN YPNP-RELATED"/>
    <property type="match status" value="1"/>
</dbReference>
<feature type="transmembrane region" description="Helical" evidence="8">
    <location>
        <begin position="296"/>
        <end position="316"/>
    </location>
</feature>
<dbReference type="EMBL" id="CYSB01000030">
    <property type="protein sequence ID" value="CUH67980.1"/>
    <property type="molecule type" value="Genomic_DNA"/>
</dbReference>
<feature type="transmembrane region" description="Helical" evidence="8">
    <location>
        <begin position="214"/>
        <end position="233"/>
    </location>
</feature>
<feature type="transmembrane region" description="Helical" evidence="8">
    <location>
        <begin position="412"/>
        <end position="430"/>
    </location>
</feature>
<protein>
    <submittedName>
        <fullName evidence="10">Staphylococcal virulence regulator protein A</fullName>
    </submittedName>
</protein>
<feature type="transmembrane region" description="Helical" evidence="8">
    <location>
        <begin position="369"/>
        <end position="391"/>
    </location>
</feature>
<dbReference type="RefSeq" id="WP_058242172.1">
    <property type="nucleotide sequence ID" value="NZ_CYSB01000030.1"/>
</dbReference>
<evidence type="ECO:0000256" key="8">
    <source>
        <dbReference type="SAM" id="Phobius"/>
    </source>
</evidence>
<dbReference type="InterPro" id="IPR052031">
    <property type="entry name" value="Membrane_Transporter-Flippase"/>
</dbReference>
<dbReference type="AlphaFoldDB" id="A0A0P1G6I1"/>
<evidence type="ECO:0000256" key="7">
    <source>
        <dbReference type="SAM" id="MobiDB-lite"/>
    </source>
</evidence>
<keyword evidence="2" id="KW-0813">Transport</keyword>
<dbReference type="InterPro" id="IPR048279">
    <property type="entry name" value="MdtK-like"/>
</dbReference>
<dbReference type="InterPro" id="IPR002528">
    <property type="entry name" value="MATE_fam"/>
</dbReference>
<keyword evidence="11" id="KW-1185">Reference proteome</keyword>
<comment type="subcellular location">
    <subcellularLocation>
        <location evidence="1">Cell inner membrane</location>
        <topology evidence="1">Multi-pass membrane protein</topology>
    </subcellularLocation>
</comment>
<gene>
    <name evidence="10" type="primary">mepA_1</name>
    <name evidence="9" type="ORF">TL5118_02425</name>
    <name evidence="10" type="ORF">TL5120_00616</name>
</gene>
<evidence type="ECO:0000256" key="6">
    <source>
        <dbReference type="ARBA" id="ARBA00023136"/>
    </source>
</evidence>
<evidence type="ECO:0000313" key="12">
    <source>
        <dbReference type="Proteomes" id="UP000051887"/>
    </source>
</evidence>
<sequence length="468" mass="49060">MAEANTAKPASEKPAGKAAAPQAKFTTGSTMRHVVVMTLTSAFGLSFMFLVDFLALFWVSQLKVEMLISAIGFAATIQFFVLSVAIGMMIAGVALVSRALGMGKGQRARRISTVILIYSVGIQTAISALTYVFLDPLLGLTGASGETLDVAKSFLMISLPSLPIMAAGMCASAIVRAVGDAWRAMMVTVIGGAVAVVLDPLFIIYWGLGIEGAAMVIVASRLAMAIVGIYWVIATHNMLARPHRRDFSDFLKPYLAIALPAVATQLATPFGNWLLVRAIAEHGDSAVAGFGVVSRLTILGFGGIYALSGAIGAIIGQNAGAGLGDRVREAYVDSIKFCVMYTGLTWVLMALCANLIVTAFGLSPEGAEIVKVFCYYAAGTFVFTGALFVANATFNNLGKPVWSTLANWTRDGILMAPLAFGMGAAFGATGVVWAQAVGNTIVGIAAGWVAWRYVKSGRGIEPQRAAKA</sequence>
<evidence type="ECO:0000256" key="2">
    <source>
        <dbReference type="ARBA" id="ARBA00022448"/>
    </source>
</evidence>